<dbReference type="SUPFAM" id="SSF48179">
    <property type="entry name" value="6-phosphogluconate dehydrogenase C-terminal domain-like"/>
    <property type="match status" value="1"/>
</dbReference>
<dbReference type="PANTHER" id="PTHR38015">
    <property type="entry name" value="BLR6086 PROTEIN"/>
    <property type="match status" value="1"/>
</dbReference>
<proteinExistence type="predicted"/>
<feature type="domain" description="Glycerol-3-phosphate dehydrogenase NAD-dependent N-terminal" evidence="2">
    <location>
        <begin position="2"/>
        <end position="101"/>
    </location>
</feature>
<dbReference type="GO" id="GO:0051287">
    <property type="term" value="F:NAD binding"/>
    <property type="evidence" value="ECO:0007669"/>
    <property type="project" value="InterPro"/>
</dbReference>
<evidence type="ECO:0000256" key="1">
    <source>
        <dbReference type="ARBA" id="ARBA00023002"/>
    </source>
</evidence>
<protein>
    <submittedName>
        <fullName evidence="4">Opine dehydrogenase</fullName>
    </submittedName>
</protein>
<dbReference type="PANTHER" id="PTHR38015:SF1">
    <property type="entry name" value="OPINE DEHYDROGENASE DOMAIN-CONTAINING PROTEIN"/>
    <property type="match status" value="1"/>
</dbReference>
<sequence length="368" mass="41388">MKVAIIGSGNSGLAMAAHMSFTGNKVYLWNRSGENLEELIQEKTVEAVGALVGTFPLEMVTTDMGEVIREAKAVFVTTPATSHHDLARLMAPHLRDGHIVVLNPGRTFGAVDFKDELLKHGNFHKVDILETQTIIYTCRKLSLRKVNIIALKRDVLISTFAGIDLSEILRRLPDELNKFYVPAESMVETSIGNVGMIFHCAPMLLNTGWVESGHKFRYYREGISRTVADFIENIDKERLEVAKLLQHPVISAKEWLAHSYGLECGSLYECIQNNPSYGEIFAPANLTYRYIYEDIPFGLVPLESMGKDLGLSMRYTSLVIDLANALLGENFRETGRTAEKLHFDYKDLMRGVRVEDIEEENKKGEDDI</sequence>
<keyword evidence="1" id="KW-0560">Oxidoreductase</keyword>
<dbReference type="InterPro" id="IPR011128">
    <property type="entry name" value="G3P_DH_NAD-dep_N"/>
</dbReference>
<evidence type="ECO:0000259" key="2">
    <source>
        <dbReference type="Pfam" id="PF01210"/>
    </source>
</evidence>
<dbReference type="Gene3D" id="3.40.50.720">
    <property type="entry name" value="NAD(P)-binding Rossmann-like Domain"/>
    <property type="match status" value="1"/>
</dbReference>
<dbReference type="SUPFAM" id="SSF51735">
    <property type="entry name" value="NAD(P)-binding Rossmann-fold domains"/>
    <property type="match status" value="1"/>
</dbReference>
<dbReference type="Pfam" id="PF02317">
    <property type="entry name" value="Octopine_DH"/>
    <property type="match status" value="1"/>
</dbReference>
<dbReference type="Proteomes" id="UP000183255">
    <property type="component" value="Unassembled WGS sequence"/>
</dbReference>
<evidence type="ECO:0000259" key="3">
    <source>
        <dbReference type="Pfam" id="PF02317"/>
    </source>
</evidence>
<dbReference type="RefSeq" id="WP_031575141.1">
    <property type="nucleotide sequence ID" value="NZ_FNDZ01000003.1"/>
</dbReference>
<gene>
    <name evidence="4" type="ORF">SAMN05421804_103189</name>
</gene>
<evidence type="ECO:0000313" key="4">
    <source>
        <dbReference type="EMBL" id="SDI59335.1"/>
    </source>
</evidence>
<organism evidence="4 5">
    <name type="scientific">Proteiniclasticum ruminis</name>
    <dbReference type="NCBI Taxonomy" id="398199"/>
    <lineage>
        <taxon>Bacteria</taxon>
        <taxon>Bacillati</taxon>
        <taxon>Bacillota</taxon>
        <taxon>Clostridia</taxon>
        <taxon>Eubacteriales</taxon>
        <taxon>Clostridiaceae</taxon>
        <taxon>Proteiniclasticum</taxon>
    </lineage>
</organism>
<dbReference type="InterPro" id="IPR008927">
    <property type="entry name" value="6-PGluconate_DH-like_C_sf"/>
</dbReference>
<dbReference type="InterPro" id="IPR003421">
    <property type="entry name" value="Opine_DH"/>
</dbReference>
<name>A0A1G8LUK9_9CLOT</name>
<dbReference type="InterPro" id="IPR013328">
    <property type="entry name" value="6PGD_dom2"/>
</dbReference>
<feature type="domain" description="Opine dehydrogenase" evidence="3">
    <location>
        <begin position="183"/>
        <end position="326"/>
    </location>
</feature>
<dbReference type="EMBL" id="FNDZ01000003">
    <property type="protein sequence ID" value="SDI59335.1"/>
    <property type="molecule type" value="Genomic_DNA"/>
</dbReference>
<dbReference type="InterPro" id="IPR051729">
    <property type="entry name" value="Opine/Lysopine_DH"/>
</dbReference>
<reference evidence="4 5" key="1">
    <citation type="submission" date="2016-10" db="EMBL/GenBank/DDBJ databases">
        <authorList>
            <person name="de Groot N.N."/>
        </authorList>
    </citation>
    <scope>NUCLEOTIDE SEQUENCE [LARGE SCALE GENOMIC DNA]</scope>
    <source>
        <strain evidence="4 5">CGMCC 1.5058</strain>
    </source>
</reference>
<evidence type="ECO:0000313" key="5">
    <source>
        <dbReference type="Proteomes" id="UP000183255"/>
    </source>
</evidence>
<dbReference type="Gene3D" id="1.10.1040.10">
    <property type="entry name" value="N-(1-d-carboxylethyl)-l-norvaline Dehydrogenase, domain 2"/>
    <property type="match status" value="1"/>
</dbReference>
<dbReference type="Pfam" id="PF01210">
    <property type="entry name" value="NAD_Gly3P_dh_N"/>
    <property type="match status" value="1"/>
</dbReference>
<dbReference type="GO" id="GO:0046168">
    <property type="term" value="P:glycerol-3-phosphate catabolic process"/>
    <property type="evidence" value="ECO:0007669"/>
    <property type="project" value="InterPro"/>
</dbReference>
<dbReference type="InterPro" id="IPR036291">
    <property type="entry name" value="NAD(P)-bd_dom_sf"/>
</dbReference>
<dbReference type="GO" id="GO:0016616">
    <property type="term" value="F:oxidoreductase activity, acting on the CH-OH group of donors, NAD or NADP as acceptor"/>
    <property type="evidence" value="ECO:0007669"/>
    <property type="project" value="InterPro"/>
</dbReference>
<dbReference type="AlphaFoldDB" id="A0A1G8LUK9"/>
<accession>A0A1G8LUK9</accession>